<evidence type="ECO:0000256" key="1">
    <source>
        <dbReference type="SAM" id="MobiDB-lite"/>
    </source>
</evidence>
<feature type="compositionally biased region" description="Basic and acidic residues" evidence="1">
    <location>
        <begin position="29"/>
        <end position="41"/>
    </location>
</feature>
<dbReference type="Proteomes" id="UP001596447">
    <property type="component" value="Unassembled WGS sequence"/>
</dbReference>
<sequence length="48" mass="4893">MSEALRIYLAVVVAVPPGPRGVGDTDGNADERSAGWGRRDAAQGGSPI</sequence>
<evidence type="ECO:0000313" key="2">
    <source>
        <dbReference type="EMBL" id="MFC7200634.1"/>
    </source>
</evidence>
<comment type="caution">
    <text evidence="2">The sequence shown here is derived from an EMBL/GenBank/DDBJ whole genome shotgun (WGS) entry which is preliminary data.</text>
</comment>
<accession>A0ABD5Z5W6</accession>
<keyword evidence="3" id="KW-1185">Reference proteome</keyword>
<dbReference type="AlphaFoldDB" id="A0ABD5Z5W6"/>
<protein>
    <submittedName>
        <fullName evidence="2">Uncharacterized protein</fullName>
    </submittedName>
</protein>
<organism evidence="2 3">
    <name type="scientific">Halospeciosus flavus</name>
    <dbReference type="NCBI Taxonomy" id="3032283"/>
    <lineage>
        <taxon>Archaea</taxon>
        <taxon>Methanobacteriati</taxon>
        <taxon>Methanobacteriota</taxon>
        <taxon>Stenosarchaea group</taxon>
        <taxon>Halobacteria</taxon>
        <taxon>Halobacteriales</taxon>
        <taxon>Halobacteriaceae</taxon>
        <taxon>Halospeciosus</taxon>
    </lineage>
</organism>
<dbReference type="InterPro" id="IPR055710">
    <property type="entry name" value="DUF7286"/>
</dbReference>
<feature type="region of interest" description="Disordered" evidence="1">
    <location>
        <begin position="16"/>
        <end position="48"/>
    </location>
</feature>
<name>A0ABD5Z5W6_9EURY</name>
<dbReference type="EMBL" id="JBHTAR010000011">
    <property type="protein sequence ID" value="MFC7200634.1"/>
    <property type="molecule type" value="Genomic_DNA"/>
</dbReference>
<proteinExistence type="predicted"/>
<dbReference type="Pfam" id="PF23957">
    <property type="entry name" value="DUF7286"/>
    <property type="match status" value="1"/>
</dbReference>
<reference evidence="2 3" key="1">
    <citation type="journal article" date="2019" name="Int. J. Syst. Evol. Microbiol.">
        <title>The Global Catalogue of Microorganisms (GCM) 10K type strain sequencing project: providing services to taxonomists for standard genome sequencing and annotation.</title>
        <authorList>
            <consortium name="The Broad Institute Genomics Platform"/>
            <consortium name="The Broad Institute Genome Sequencing Center for Infectious Disease"/>
            <person name="Wu L."/>
            <person name="Ma J."/>
        </authorList>
    </citation>
    <scope>NUCLEOTIDE SEQUENCE [LARGE SCALE GENOMIC DNA]</scope>
    <source>
        <strain evidence="2 3">XZGYJ-43</strain>
    </source>
</reference>
<gene>
    <name evidence="2" type="ORF">ACFQJ9_14630</name>
</gene>
<evidence type="ECO:0000313" key="3">
    <source>
        <dbReference type="Proteomes" id="UP001596447"/>
    </source>
</evidence>
<dbReference type="RefSeq" id="WP_279527410.1">
    <property type="nucleotide sequence ID" value="NZ_CP122312.1"/>
</dbReference>